<evidence type="ECO:0000313" key="3">
    <source>
        <dbReference type="Proteomes" id="UP000001307"/>
    </source>
</evidence>
<dbReference type="AlphaFoldDB" id="E4X734"/>
<organism evidence="2">
    <name type="scientific">Oikopleura dioica</name>
    <name type="common">Tunicate</name>
    <dbReference type="NCBI Taxonomy" id="34765"/>
    <lineage>
        <taxon>Eukaryota</taxon>
        <taxon>Metazoa</taxon>
        <taxon>Chordata</taxon>
        <taxon>Tunicata</taxon>
        <taxon>Appendicularia</taxon>
        <taxon>Copelata</taxon>
        <taxon>Oikopleuridae</taxon>
        <taxon>Oikopleura</taxon>
    </lineage>
</organism>
<accession>E4X734</accession>
<dbReference type="InParanoid" id="E4X734"/>
<protein>
    <submittedName>
        <fullName evidence="2">Uncharacterized protein</fullName>
    </submittedName>
</protein>
<sequence length="221" mass="25385">MNYVEIKRLLTTDDKSVAAQTLQEIHSTVLKAPTKRGAALRAQAKLKELSETKAIDYNKNRLKKNEFSTKAAGAKENDSSLAKQIKLISNENLRENRQKDDCLLSSSSDEDSEMSAEEEDQHLERVLSAEDNKGWLVSEMEDEDNEWSEVMRRHEIDVLSIPDWRQYVVPPLDLPDSEKDFHERICKEQELSCSLCKIPKKDCLCLGRDVLGIFKKKNIKF</sequence>
<keyword evidence="3" id="KW-1185">Reference proteome</keyword>
<reference evidence="2" key="1">
    <citation type="journal article" date="2010" name="Science">
        <title>Plasticity of animal genome architecture unmasked by rapid evolution of a pelagic tunicate.</title>
        <authorList>
            <person name="Denoeud F."/>
            <person name="Henriet S."/>
            <person name="Mungpakdee S."/>
            <person name="Aury J.M."/>
            <person name="Da Silva C."/>
            <person name="Brinkmann H."/>
            <person name="Mikhaleva J."/>
            <person name="Olsen L.C."/>
            <person name="Jubin C."/>
            <person name="Canestro C."/>
            <person name="Bouquet J.M."/>
            <person name="Danks G."/>
            <person name="Poulain J."/>
            <person name="Campsteijn C."/>
            <person name="Adamski M."/>
            <person name="Cross I."/>
            <person name="Yadetie F."/>
            <person name="Muffato M."/>
            <person name="Louis A."/>
            <person name="Butcher S."/>
            <person name="Tsagkogeorga G."/>
            <person name="Konrad A."/>
            <person name="Singh S."/>
            <person name="Jensen M.F."/>
            <person name="Cong E.H."/>
            <person name="Eikeseth-Otteraa H."/>
            <person name="Noel B."/>
            <person name="Anthouard V."/>
            <person name="Porcel B.M."/>
            <person name="Kachouri-Lafond R."/>
            <person name="Nishino A."/>
            <person name="Ugolini M."/>
            <person name="Chourrout P."/>
            <person name="Nishida H."/>
            <person name="Aasland R."/>
            <person name="Huzurbazar S."/>
            <person name="Westhof E."/>
            <person name="Delsuc F."/>
            <person name="Lehrach H."/>
            <person name="Reinhardt R."/>
            <person name="Weissenbach J."/>
            <person name="Roy S.W."/>
            <person name="Artiguenave F."/>
            <person name="Postlethwait J.H."/>
            <person name="Manak J.R."/>
            <person name="Thompson E.M."/>
            <person name="Jaillon O."/>
            <person name="Du Pasquier L."/>
            <person name="Boudinot P."/>
            <person name="Liberles D.A."/>
            <person name="Volff J.N."/>
            <person name="Philippe H."/>
            <person name="Lenhard B."/>
            <person name="Roest Crollius H."/>
            <person name="Wincker P."/>
            <person name="Chourrout D."/>
        </authorList>
    </citation>
    <scope>NUCLEOTIDE SEQUENCE [LARGE SCALE GENOMIC DNA]</scope>
</reference>
<dbReference type="EMBL" id="FN653027">
    <property type="protein sequence ID" value="CBY08055.1"/>
    <property type="molecule type" value="Genomic_DNA"/>
</dbReference>
<gene>
    <name evidence="2" type="ORF">GSOID_T00003426001</name>
</gene>
<feature type="compositionally biased region" description="Acidic residues" evidence="1">
    <location>
        <begin position="108"/>
        <end position="121"/>
    </location>
</feature>
<feature type="region of interest" description="Disordered" evidence="1">
    <location>
        <begin position="98"/>
        <end position="124"/>
    </location>
</feature>
<name>E4X734_OIKDI</name>
<evidence type="ECO:0000256" key="1">
    <source>
        <dbReference type="SAM" id="MobiDB-lite"/>
    </source>
</evidence>
<evidence type="ECO:0000313" key="2">
    <source>
        <dbReference type="EMBL" id="CBY08055.1"/>
    </source>
</evidence>
<dbReference type="Proteomes" id="UP000001307">
    <property type="component" value="Unassembled WGS sequence"/>
</dbReference>
<proteinExistence type="predicted"/>